<dbReference type="PANTHER" id="PTHR14738:SF29">
    <property type="entry name" value="ZINC FINGER CCCH DOMAIN-CONTAINING PROTEIN 14"/>
    <property type="match status" value="1"/>
</dbReference>
<dbReference type="PROSITE" id="PS50103">
    <property type="entry name" value="ZF_C3H1"/>
    <property type="match status" value="1"/>
</dbReference>
<dbReference type="GO" id="GO:0043488">
    <property type="term" value="P:regulation of mRNA stability"/>
    <property type="evidence" value="ECO:0007669"/>
    <property type="project" value="InterPro"/>
</dbReference>
<protein>
    <recommendedName>
        <fullName evidence="10">C3H1-type domain-containing protein</fullName>
    </recommendedName>
</protein>
<dbReference type="Proteomes" id="UP000620104">
    <property type="component" value="Unassembled WGS sequence"/>
</dbReference>
<dbReference type="InterPro" id="IPR040366">
    <property type="entry name" value="Nab2/ZC3H14"/>
</dbReference>
<keyword evidence="7" id="KW-0539">Nucleus</keyword>
<feature type="region of interest" description="Disordered" evidence="9">
    <location>
        <begin position="96"/>
        <end position="217"/>
    </location>
</feature>
<feature type="zinc finger region" description="C3H1-type" evidence="8">
    <location>
        <begin position="356"/>
        <end position="380"/>
    </location>
</feature>
<dbReference type="GO" id="GO:0005634">
    <property type="term" value="C:nucleus"/>
    <property type="evidence" value="ECO:0007669"/>
    <property type="project" value="UniProtKB-SubCell"/>
</dbReference>
<keyword evidence="5 8" id="KW-0863">Zinc-finger</keyword>
<reference evidence="11" key="1">
    <citation type="submission" date="2020-07" db="EMBL/GenBank/DDBJ databases">
        <title>Draft Genome Sequence of a Deep-Sea Yeast, Naganishia (Cryptococcus) liquefaciens strain N6.</title>
        <authorList>
            <person name="Han Y.W."/>
            <person name="Kajitani R."/>
            <person name="Morimoto H."/>
            <person name="Parhat M."/>
            <person name="Tsubouchi H."/>
            <person name="Bakenova O."/>
            <person name="Ogata M."/>
            <person name="Argunhan B."/>
            <person name="Aoki R."/>
            <person name="Kajiwara S."/>
            <person name="Itoh T."/>
            <person name="Iwasaki H."/>
        </authorList>
    </citation>
    <scope>NUCLEOTIDE SEQUENCE</scope>
    <source>
        <strain evidence="11">N6</strain>
    </source>
</reference>
<keyword evidence="4" id="KW-0677">Repeat</keyword>
<accession>A0A8H3YFD3</accession>
<keyword evidence="6 8" id="KW-0862">Zinc</keyword>
<evidence type="ECO:0000256" key="1">
    <source>
        <dbReference type="ARBA" id="ARBA00004123"/>
    </source>
</evidence>
<evidence type="ECO:0000313" key="12">
    <source>
        <dbReference type="Proteomes" id="UP000620104"/>
    </source>
</evidence>
<comment type="similarity">
    <text evidence="2">Belongs to the ZC3H14 family.</text>
</comment>
<evidence type="ECO:0000256" key="4">
    <source>
        <dbReference type="ARBA" id="ARBA00022737"/>
    </source>
</evidence>
<keyword evidence="3 8" id="KW-0479">Metal-binding</keyword>
<dbReference type="EMBL" id="BLZA01000021">
    <property type="protein sequence ID" value="GHJ87173.1"/>
    <property type="molecule type" value="Genomic_DNA"/>
</dbReference>
<comment type="subcellular location">
    <subcellularLocation>
        <location evidence="1">Nucleus</location>
    </subcellularLocation>
</comment>
<evidence type="ECO:0000256" key="5">
    <source>
        <dbReference type="ARBA" id="ARBA00022771"/>
    </source>
</evidence>
<dbReference type="PANTHER" id="PTHR14738">
    <property type="entry name" value="ZINC FINGER CCCH DOMAIN-CONTAINING PROTEIN 14"/>
    <property type="match status" value="1"/>
</dbReference>
<dbReference type="AlphaFoldDB" id="A0A8H3YFD3"/>
<dbReference type="GO" id="GO:0008270">
    <property type="term" value="F:zinc ion binding"/>
    <property type="evidence" value="ECO:0007669"/>
    <property type="project" value="UniProtKB-KW"/>
</dbReference>
<gene>
    <name evidence="11" type="ORF">NliqN6_3575</name>
</gene>
<dbReference type="Gene3D" id="4.10.1000.40">
    <property type="match status" value="2"/>
</dbReference>
<sequence>MSVVITAGSQEAKQLQDDIQNELVRRGTADAEDSTMAEYVTVMLINQKTSDQINEELSDLQGLDFDPSFTPWLFARAAAIALGPAAPQADLQPVVQEDSGGEAMDTSTTGLGRSGRPAGNAGPRLLSHALAPLASQPVRTHAPQGIKRGFSPEASRSEENKRRSLGGNRHTPSGPRAMRDDDMMDPDARDSRHTGANGAGKSLMERLGGPPLNHHAPEFHMGVPGSQRGRGSIRGRGGFHGQNGHPYQRPMHHRGPQNNGFFPPAFPGGQEAIAMQNIMMQQQEQMMQMQMMMQQMAQAIQGNGGVAAQQRPSIHRRHISAQPQQQIGDHTISARPAGTVVGNRSLINETALPDAPTSVEICKFGVGCTNKRCTYSHPSPAATQASGIVLRSEACPNGRECKDPDCPFSHVSPAQINGDSGPSKILCKYPDCTNPACQYRHEDANGNPIPPPALTKKLAASSDMETDEPAAQGDVEITMDQDMNAATNTAGKSGSARPIPGKPLNGTIPVPCKFGAGCTNAKCKFIHDNRKPCNFGIKCFKADCPYSHPPGRKVGGGDSIGKEGFAPYKPKDSSLVDRSFGGETAPVEKVLPGSGLNVKTEPQEDIKVEMG</sequence>
<dbReference type="InterPro" id="IPR043094">
    <property type="entry name" value="Nab2/ZC3H14_N_sf"/>
</dbReference>
<evidence type="ECO:0000256" key="7">
    <source>
        <dbReference type="ARBA" id="ARBA00023242"/>
    </source>
</evidence>
<name>A0A8H3YFD3_9TREE</name>
<feature type="compositionally biased region" description="Basic and acidic residues" evidence="9">
    <location>
        <begin position="177"/>
        <end position="193"/>
    </location>
</feature>
<feature type="compositionally biased region" description="Basic and acidic residues" evidence="9">
    <location>
        <begin position="601"/>
        <end position="611"/>
    </location>
</feature>
<feature type="region of interest" description="Disordered" evidence="9">
    <location>
        <begin position="586"/>
        <end position="611"/>
    </location>
</feature>
<evidence type="ECO:0000256" key="8">
    <source>
        <dbReference type="PROSITE-ProRule" id="PRU00723"/>
    </source>
</evidence>
<dbReference type="GO" id="GO:0008143">
    <property type="term" value="F:poly(A) binding"/>
    <property type="evidence" value="ECO:0007669"/>
    <property type="project" value="InterPro"/>
</dbReference>
<evidence type="ECO:0000313" key="11">
    <source>
        <dbReference type="EMBL" id="GHJ87173.1"/>
    </source>
</evidence>
<comment type="caution">
    <text evidence="11">The sequence shown here is derived from an EMBL/GenBank/DDBJ whole genome shotgun (WGS) entry which is preliminary data.</text>
</comment>
<evidence type="ECO:0000256" key="3">
    <source>
        <dbReference type="ARBA" id="ARBA00022723"/>
    </source>
</evidence>
<evidence type="ECO:0000256" key="2">
    <source>
        <dbReference type="ARBA" id="ARBA00008423"/>
    </source>
</evidence>
<evidence type="ECO:0000256" key="6">
    <source>
        <dbReference type="ARBA" id="ARBA00022833"/>
    </source>
</evidence>
<evidence type="ECO:0000259" key="10">
    <source>
        <dbReference type="PROSITE" id="PS50103"/>
    </source>
</evidence>
<evidence type="ECO:0000256" key="9">
    <source>
        <dbReference type="SAM" id="MobiDB-lite"/>
    </source>
</evidence>
<dbReference type="OrthoDB" id="438553at2759"/>
<keyword evidence="12" id="KW-1185">Reference proteome</keyword>
<organism evidence="11 12">
    <name type="scientific">Naganishia liquefaciens</name>
    <dbReference type="NCBI Taxonomy" id="104408"/>
    <lineage>
        <taxon>Eukaryota</taxon>
        <taxon>Fungi</taxon>
        <taxon>Dikarya</taxon>
        <taxon>Basidiomycota</taxon>
        <taxon>Agaricomycotina</taxon>
        <taxon>Tremellomycetes</taxon>
        <taxon>Filobasidiales</taxon>
        <taxon>Filobasidiaceae</taxon>
        <taxon>Naganishia</taxon>
    </lineage>
</organism>
<feature type="domain" description="C3H1-type" evidence="10">
    <location>
        <begin position="356"/>
        <end position="380"/>
    </location>
</feature>
<dbReference type="InterPro" id="IPR000571">
    <property type="entry name" value="Znf_CCCH"/>
</dbReference>
<dbReference type="Gene3D" id="1.10.340.40">
    <property type="entry name" value="Nuclear abundant poly(A) RNA-bind protein 2, N-terminal domain"/>
    <property type="match status" value="1"/>
</dbReference>
<dbReference type="Pfam" id="PF14608">
    <property type="entry name" value="zf-CCCH_2"/>
    <property type="match status" value="5"/>
</dbReference>
<proteinExistence type="inferred from homology"/>
<dbReference type="GO" id="GO:0005737">
    <property type="term" value="C:cytoplasm"/>
    <property type="evidence" value="ECO:0007669"/>
    <property type="project" value="TreeGrafter"/>
</dbReference>